<organism evidence="1 2">
    <name type="scientific">Heterodera trifolii</name>
    <dbReference type="NCBI Taxonomy" id="157864"/>
    <lineage>
        <taxon>Eukaryota</taxon>
        <taxon>Metazoa</taxon>
        <taxon>Ecdysozoa</taxon>
        <taxon>Nematoda</taxon>
        <taxon>Chromadorea</taxon>
        <taxon>Rhabditida</taxon>
        <taxon>Tylenchina</taxon>
        <taxon>Tylenchomorpha</taxon>
        <taxon>Tylenchoidea</taxon>
        <taxon>Heteroderidae</taxon>
        <taxon>Heteroderinae</taxon>
        <taxon>Heterodera</taxon>
    </lineage>
</organism>
<evidence type="ECO:0000313" key="2">
    <source>
        <dbReference type="Proteomes" id="UP001620626"/>
    </source>
</evidence>
<comment type="caution">
    <text evidence="1">The sequence shown here is derived from an EMBL/GenBank/DDBJ whole genome shotgun (WGS) entry which is preliminary data.</text>
</comment>
<gene>
    <name evidence="1" type="ORF">niasHT_014566</name>
</gene>
<protein>
    <submittedName>
        <fullName evidence="1">Uncharacterized protein</fullName>
    </submittedName>
</protein>
<dbReference type="AlphaFoldDB" id="A0ABD2LHR0"/>
<keyword evidence="2" id="KW-1185">Reference proteome</keyword>
<name>A0ABD2LHR0_9BILA</name>
<reference evidence="1 2" key="1">
    <citation type="submission" date="2024-10" db="EMBL/GenBank/DDBJ databases">
        <authorList>
            <person name="Kim D."/>
        </authorList>
    </citation>
    <scope>NUCLEOTIDE SEQUENCE [LARGE SCALE GENOMIC DNA]</scope>
    <source>
        <strain evidence="1">BH-2024</strain>
    </source>
</reference>
<dbReference type="EMBL" id="JBICBT010000407">
    <property type="protein sequence ID" value="KAL3114752.1"/>
    <property type="molecule type" value="Genomic_DNA"/>
</dbReference>
<proteinExistence type="predicted"/>
<accession>A0ABD2LHR0</accession>
<evidence type="ECO:0000313" key="1">
    <source>
        <dbReference type="EMBL" id="KAL3114752.1"/>
    </source>
</evidence>
<sequence length="121" mass="13668">MPKKGTRSLPLLPLLNQCACASSTDKKKQQKIMPALLALHSLHCYSVFPLICQWHSVFATLSARSFVRAIPFSPLCPPAHLSVPFRFRHSIRFILTSVPILELYKNKMIPKSILIIIDLCL</sequence>
<dbReference type="Proteomes" id="UP001620626">
    <property type="component" value="Unassembled WGS sequence"/>
</dbReference>